<reference evidence="1" key="1">
    <citation type="submission" date="2022-08" db="EMBL/GenBank/DDBJ databases">
        <title>Genome Sequence of Pycnoporus sanguineus.</title>
        <authorList>
            <person name="Buettner E."/>
        </authorList>
    </citation>
    <scope>NUCLEOTIDE SEQUENCE</scope>
    <source>
        <strain evidence="1">CG-C14</strain>
    </source>
</reference>
<evidence type="ECO:0000313" key="2">
    <source>
        <dbReference type="Proteomes" id="UP001144978"/>
    </source>
</evidence>
<keyword evidence="2" id="KW-1185">Reference proteome</keyword>
<comment type="caution">
    <text evidence="1">The sequence shown here is derived from an EMBL/GenBank/DDBJ whole genome shotgun (WGS) entry which is preliminary data.</text>
</comment>
<sequence length="416" mass="45847">MLQVPTIGVHSPCPEAKALMACEEGRGRGDARRASWALAGAGNARPLFLPSSSSQDDPNHDSLDRPLFTAQIKSAPKPTTSPRVSSGHIRLSHHLSHRPYALINTHTSHQRFVSFSLAPVMPPAIAGQARAEPVPLHAEPLLYKPPLADIQTSPHKQEKSSNFDTRKHGDTLDDDVKLDRPLLGVSSMGHTILVDFAHFENRVLGLKDGLIETVNLSGDVVDVARVEFEKRFNSTNTLKEDDLAKTFVDVLNMEDAGGLLTDHGAAFTGHNISDDGTKSKVDAGVYPKGYIPTDGKPDWATNMRLFIEFKREGTDLDPFDDSVPDAPEATAQSRKAVREQITDYALVIRNRQHRTCIYALLVIGPEFRAMRFDQSGVIVTTKQNYLEDPQLMLSFFAWFDKRLETVQADGRVLGGP</sequence>
<evidence type="ECO:0000313" key="1">
    <source>
        <dbReference type="EMBL" id="KAJ2994549.1"/>
    </source>
</evidence>
<dbReference type="Proteomes" id="UP001144978">
    <property type="component" value="Unassembled WGS sequence"/>
</dbReference>
<gene>
    <name evidence="1" type="ORF">NUW54_g7531</name>
</gene>
<name>A0ACC1PN42_9APHY</name>
<dbReference type="EMBL" id="JANSHE010002176">
    <property type="protein sequence ID" value="KAJ2994549.1"/>
    <property type="molecule type" value="Genomic_DNA"/>
</dbReference>
<organism evidence="1 2">
    <name type="scientific">Trametes sanguinea</name>
    <dbReference type="NCBI Taxonomy" id="158606"/>
    <lineage>
        <taxon>Eukaryota</taxon>
        <taxon>Fungi</taxon>
        <taxon>Dikarya</taxon>
        <taxon>Basidiomycota</taxon>
        <taxon>Agaricomycotina</taxon>
        <taxon>Agaricomycetes</taxon>
        <taxon>Polyporales</taxon>
        <taxon>Polyporaceae</taxon>
        <taxon>Trametes</taxon>
    </lineage>
</organism>
<accession>A0ACC1PN42</accession>
<proteinExistence type="predicted"/>
<protein>
    <submittedName>
        <fullName evidence="1">Uncharacterized protein</fullName>
    </submittedName>
</protein>